<organism evidence="12 13">
    <name type="scientific">Allokutzneria multivorans</name>
    <dbReference type="NCBI Taxonomy" id="1142134"/>
    <lineage>
        <taxon>Bacteria</taxon>
        <taxon>Bacillati</taxon>
        <taxon>Actinomycetota</taxon>
        <taxon>Actinomycetes</taxon>
        <taxon>Pseudonocardiales</taxon>
        <taxon>Pseudonocardiaceae</taxon>
        <taxon>Allokutzneria</taxon>
    </lineage>
</organism>
<dbReference type="PANTHER" id="PTHR34069">
    <property type="entry name" value="3-OXOACYL-[ACYL-CARRIER-PROTEIN] SYNTHASE 3"/>
    <property type="match status" value="1"/>
</dbReference>
<gene>
    <name evidence="9" type="primary">fabH</name>
    <name evidence="12" type="ORF">GCM10022247_03690</name>
</gene>
<keyword evidence="3 9" id="KW-0444">Lipid biosynthesis</keyword>
<accession>A0ABP7QV38</accession>
<name>A0ABP7QV38_9PSEU</name>
<comment type="function">
    <text evidence="9">Catalyzes the condensation reaction of fatty acid synthesis by the addition to an acyl acceptor of two carbons from malonyl-ACP. Catalyzes the first condensation reaction which initiates fatty acid synthesis and may therefore play a role in governing the total rate of fatty acid production. Possesses both acetoacetyl-ACP synthase and acetyl transacylase activities. Its substrate specificity determines the biosynthesis of branched-chain and/or straight-chain of fatty acids.</text>
</comment>
<feature type="active site" evidence="9">
    <location>
        <position position="273"/>
    </location>
</feature>
<dbReference type="NCBIfam" id="TIGR00747">
    <property type="entry name" value="fabH"/>
    <property type="match status" value="1"/>
</dbReference>
<dbReference type="Proteomes" id="UP001501747">
    <property type="component" value="Unassembled WGS sequence"/>
</dbReference>
<evidence type="ECO:0000256" key="4">
    <source>
        <dbReference type="ARBA" id="ARBA00022679"/>
    </source>
</evidence>
<evidence type="ECO:0000256" key="9">
    <source>
        <dbReference type="HAMAP-Rule" id="MF_01815"/>
    </source>
</evidence>
<evidence type="ECO:0000259" key="11">
    <source>
        <dbReference type="Pfam" id="PF08545"/>
    </source>
</evidence>
<proteinExistence type="inferred from homology"/>
<feature type="region of interest" description="ACP-binding" evidence="9">
    <location>
        <begin position="274"/>
        <end position="278"/>
    </location>
</feature>
<feature type="domain" description="Beta-ketoacyl-[acyl-carrier-protein] synthase III C-terminal" evidence="10">
    <location>
        <begin position="257"/>
        <end position="344"/>
    </location>
</feature>
<evidence type="ECO:0000256" key="7">
    <source>
        <dbReference type="ARBA" id="ARBA00023160"/>
    </source>
</evidence>
<keyword evidence="9" id="KW-0511">Multifunctional enzyme</keyword>
<evidence type="ECO:0000313" key="12">
    <source>
        <dbReference type="EMBL" id="GAA3988478.1"/>
    </source>
</evidence>
<dbReference type="SUPFAM" id="SSF53901">
    <property type="entry name" value="Thiolase-like"/>
    <property type="match status" value="1"/>
</dbReference>
<evidence type="ECO:0000313" key="13">
    <source>
        <dbReference type="Proteomes" id="UP001501747"/>
    </source>
</evidence>
<comment type="similarity">
    <text evidence="1 9">Belongs to the thiolase-like superfamily. FabH family.</text>
</comment>
<dbReference type="Gene3D" id="3.40.47.10">
    <property type="match status" value="1"/>
</dbReference>
<dbReference type="InterPro" id="IPR013751">
    <property type="entry name" value="ACP_syn_III_N"/>
</dbReference>
<keyword evidence="13" id="KW-1185">Reference proteome</keyword>
<dbReference type="Pfam" id="PF08545">
    <property type="entry name" value="ACP_syn_III"/>
    <property type="match status" value="1"/>
</dbReference>
<comment type="pathway">
    <text evidence="9">Lipid metabolism; fatty acid biosynthesis.</text>
</comment>
<dbReference type="CDD" id="cd00830">
    <property type="entry name" value="KAS_III"/>
    <property type="match status" value="1"/>
</dbReference>
<dbReference type="PANTHER" id="PTHR34069:SF2">
    <property type="entry name" value="BETA-KETOACYL-[ACYL-CARRIER-PROTEIN] SYNTHASE III"/>
    <property type="match status" value="1"/>
</dbReference>
<dbReference type="NCBIfam" id="NF006829">
    <property type="entry name" value="PRK09352.1"/>
    <property type="match status" value="1"/>
</dbReference>
<evidence type="ECO:0000256" key="3">
    <source>
        <dbReference type="ARBA" id="ARBA00022516"/>
    </source>
</evidence>
<evidence type="ECO:0000256" key="5">
    <source>
        <dbReference type="ARBA" id="ARBA00022832"/>
    </source>
</evidence>
<protein>
    <recommendedName>
        <fullName evidence="9">Beta-ketoacyl-[acyl-carrier-protein] synthase III</fullName>
        <shortName evidence="9">Beta-ketoacyl-ACP synthase III</shortName>
        <shortName evidence="9">KAS III</shortName>
        <ecNumber evidence="9">2.3.1.180</ecNumber>
    </recommendedName>
    <alternativeName>
        <fullName evidence="9">3-oxoacyl-[acyl-carrier-protein] synthase 3</fullName>
    </alternativeName>
    <alternativeName>
        <fullName evidence="9">3-oxoacyl-[acyl-carrier-protein] synthase III</fullName>
    </alternativeName>
</protein>
<dbReference type="InterPro" id="IPR016039">
    <property type="entry name" value="Thiolase-like"/>
</dbReference>
<evidence type="ECO:0000256" key="1">
    <source>
        <dbReference type="ARBA" id="ARBA00008642"/>
    </source>
</evidence>
<dbReference type="Pfam" id="PF08541">
    <property type="entry name" value="ACP_syn_III_C"/>
    <property type="match status" value="1"/>
</dbReference>
<comment type="catalytic activity">
    <reaction evidence="9">
        <text>malonyl-[ACP] + acetyl-CoA + H(+) = 3-oxobutanoyl-[ACP] + CO2 + CoA</text>
        <dbReference type="Rhea" id="RHEA:12080"/>
        <dbReference type="Rhea" id="RHEA-COMP:9623"/>
        <dbReference type="Rhea" id="RHEA-COMP:9625"/>
        <dbReference type="ChEBI" id="CHEBI:15378"/>
        <dbReference type="ChEBI" id="CHEBI:16526"/>
        <dbReference type="ChEBI" id="CHEBI:57287"/>
        <dbReference type="ChEBI" id="CHEBI:57288"/>
        <dbReference type="ChEBI" id="CHEBI:78449"/>
        <dbReference type="ChEBI" id="CHEBI:78450"/>
        <dbReference type="EC" id="2.3.1.180"/>
    </reaction>
</comment>
<keyword evidence="4 9" id="KW-0808">Transferase</keyword>
<evidence type="ECO:0000256" key="8">
    <source>
        <dbReference type="ARBA" id="ARBA00023315"/>
    </source>
</evidence>
<comment type="subunit">
    <text evidence="9">Homodimer.</text>
</comment>
<dbReference type="HAMAP" id="MF_01815">
    <property type="entry name" value="FabH"/>
    <property type="match status" value="1"/>
</dbReference>
<comment type="subcellular location">
    <subcellularLocation>
        <location evidence="9">Cytoplasm</location>
    </subcellularLocation>
</comment>
<keyword evidence="6 9" id="KW-0443">Lipid metabolism</keyword>
<dbReference type="EC" id="2.3.1.180" evidence="9"/>
<evidence type="ECO:0000256" key="6">
    <source>
        <dbReference type="ARBA" id="ARBA00023098"/>
    </source>
</evidence>
<dbReference type="InterPro" id="IPR013747">
    <property type="entry name" value="ACP_syn_III_C"/>
</dbReference>
<evidence type="ECO:0000259" key="10">
    <source>
        <dbReference type="Pfam" id="PF08541"/>
    </source>
</evidence>
<feature type="active site" evidence="9">
    <location>
        <position position="303"/>
    </location>
</feature>
<dbReference type="InterPro" id="IPR004655">
    <property type="entry name" value="FabH"/>
</dbReference>
<dbReference type="EMBL" id="BAABAL010000003">
    <property type="protein sequence ID" value="GAA3988478.1"/>
    <property type="molecule type" value="Genomic_DNA"/>
</dbReference>
<feature type="domain" description="Beta-ketoacyl-[acyl-carrier-protein] synthase III N-terminal" evidence="11">
    <location>
        <begin position="140"/>
        <end position="217"/>
    </location>
</feature>
<reference evidence="13" key="1">
    <citation type="journal article" date="2019" name="Int. J. Syst. Evol. Microbiol.">
        <title>The Global Catalogue of Microorganisms (GCM) 10K type strain sequencing project: providing services to taxonomists for standard genome sequencing and annotation.</title>
        <authorList>
            <consortium name="The Broad Institute Genomics Platform"/>
            <consortium name="The Broad Institute Genome Sequencing Center for Infectious Disease"/>
            <person name="Wu L."/>
            <person name="Ma J."/>
        </authorList>
    </citation>
    <scope>NUCLEOTIDE SEQUENCE [LARGE SCALE GENOMIC DNA]</scope>
    <source>
        <strain evidence="13">JCM 17342</strain>
    </source>
</reference>
<keyword evidence="7 9" id="KW-0275">Fatty acid biosynthesis</keyword>
<keyword evidence="2 9" id="KW-0963">Cytoplasm</keyword>
<comment type="domain">
    <text evidence="9">The last Arg residue of the ACP-binding site is essential for the weak association between ACP/AcpP and FabH.</text>
</comment>
<feature type="active site" evidence="9">
    <location>
        <position position="146"/>
    </location>
</feature>
<keyword evidence="5 9" id="KW-0276">Fatty acid metabolism</keyword>
<evidence type="ECO:0000256" key="2">
    <source>
        <dbReference type="ARBA" id="ARBA00022490"/>
    </source>
</evidence>
<comment type="caution">
    <text evidence="12">The sequence shown here is derived from an EMBL/GenBank/DDBJ whole genome shotgun (WGS) entry which is preliminary data.</text>
</comment>
<sequence length="347" mass="35423">MLRASVADLRGLTGSAYPEAPRLASERSDAKLSGMPLARIAALGHHQPKHVMTNDDLSVLVDTTDEWIRQRTGIATRHIAHAESVTDLAAQAAAKALASSGLAPEDVGMVVVATCSAIDRCPSIAAQVAGRLGIPAAVAFDLNNGCAGFTTALATADHAVRAGAAGAALVIGAEKMSDLTDWTDRSTCVLLGDGAGAAVITGSGGLDGIGPVVWGSDPTRGHAVRLSGDWHPLFRQEGREVYRWATTELVGLARLTCERAGVTPAELGAVVTHQANLRIIDALVGKLGATNAVIARDVVDSGNTSAASIPLALSKLAELGEVEPGAPVLLFSFGGGLSWAGQVVACP</sequence>
<keyword evidence="8 9" id="KW-0012">Acyltransferase</keyword>